<dbReference type="RefSeq" id="WP_179457355.1">
    <property type="nucleotide sequence ID" value="NZ_BAAAPX010000001.1"/>
</dbReference>
<keyword evidence="3" id="KW-1185">Reference proteome</keyword>
<dbReference type="AlphaFoldDB" id="A0A852T1V5"/>
<keyword evidence="1" id="KW-1133">Transmembrane helix</keyword>
<keyword evidence="1" id="KW-0472">Membrane</keyword>
<dbReference type="Proteomes" id="UP000589620">
    <property type="component" value="Unassembled WGS sequence"/>
</dbReference>
<evidence type="ECO:0000313" key="2">
    <source>
        <dbReference type="EMBL" id="NYD75439.1"/>
    </source>
</evidence>
<keyword evidence="1" id="KW-0812">Transmembrane</keyword>
<name>A0A852T1V5_9MICO</name>
<evidence type="ECO:0000256" key="1">
    <source>
        <dbReference type="SAM" id="Phobius"/>
    </source>
</evidence>
<proteinExistence type="predicted"/>
<reference evidence="2 3" key="1">
    <citation type="submission" date="2020-07" db="EMBL/GenBank/DDBJ databases">
        <title>Sequencing the genomes of 1000 actinobacteria strains.</title>
        <authorList>
            <person name="Klenk H.-P."/>
        </authorList>
    </citation>
    <scope>NUCLEOTIDE SEQUENCE [LARGE SCALE GENOMIC DNA]</scope>
    <source>
        <strain evidence="2 3">DSM 23871</strain>
    </source>
</reference>
<comment type="caution">
    <text evidence="2">The sequence shown here is derived from an EMBL/GenBank/DDBJ whole genome shotgun (WGS) entry which is preliminary data.</text>
</comment>
<sequence length="85" mass="8940">MTTLGHGLRTAPTLGTASVPVRRRARGLLAAVTGNPYLQLLVTLVLIAAGATLLMIGVGLVLNVTVPWIFDDELRALRALLPQIG</sequence>
<organism evidence="2 3">
    <name type="scientific">Leifsonia soli</name>
    <dbReference type="NCBI Taxonomy" id="582665"/>
    <lineage>
        <taxon>Bacteria</taxon>
        <taxon>Bacillati</taxon>
        <taxon>Actinomycetota</taxon>
        <taxon>Actinomycetes</taxon>
        <taxon>Micrococcales</taxon>
        <taxon>Microbacteriaceae</taxon>
        <taxon>Leifsonia</taxon>
    </lineage>
</organism>
<gene>
    <name evidence="2" type="ORF">BJ963_002958</name>
</gene>
<feature type="transmembrane region" description="Helical" evidence="1">
    <location>
        <begin position="37"/>
        <end position="70"/>
    </location>
</feature>
<protein>
    <submittedName>
        <fullName evidence="2">Uncharacterized protein</fullName>
    </submittedName>
</protein>
<accession>A0A852T1V5</accession>
<dbReference type="EMBL" id="JACCBJ010000001">
    <property type="protein sequence ID" value="NYD75439.1"/>
    <property type="molecule type" value="Genomic_DNA"/>
</dbReference>
<evidence type="ECO:0000313" key="3">
    <source>
        <dbReference type="Proteomes" id="UP000589620"/>
    </source>
</evidence>